<organism evidence="2 3">
    <name type="scientific">Caerostris extrusa</name>
    <name type="common">Bark spider</name>
    <name type="synonym">Caerostris bankana</name>
    <dbReference type="NCBI Taxonomy" id="172846"/>
    <lineage>
        <taxon>Eukaryota</taxon>
        <taxon>Metazoa</taxon>
        <taxon>Ecdysozoa</taxon>
        <taxon>Arthropoda</taxon>
        <taxon>Chelicerata</taxon>
        <taxon>Arachnida</taxon>
        <taxon>Araneae</taxon>
        <taxon>Araneomorphae</taxon>
        <taxon>Entelegynae</taxon>
        <taxon>Araneoidea</taxon>
        <taxon>Araneidae</taxon>
        <taxon>Caerostris</taxon>
    </lineage>
</organism>
<protein>
    <recommendedName>
        <fullName evidence="4">Secreted protein</fullName>
    </recommendedName>
</protein>
<evidence type="ECO:0000256" key="1">
    <source>
        <dbReference type="SAM" id="SignalP"/>
    </source>
</evidence>
<evidence type="ECO:0000313" key="2">
    <source>
        <dbReference type="EMBL" id="GIY86153.1"/>
    </source>
</evidence>
<feature type="chain" id="PRO_5043562594" description="Secreted protein" evidence="1">
    <location>
        <begin position="23"/>
        <end position="66"/>
    </location>
</feature>
<proteinExistence type="predicted"/>
<accession>A0AAV4WV42</accession>
<keyword evidence="1" id="KW-0732">Signal</keyword>
<keyword evidence="3" id="KW-1185">Reference proteome</keyword>
<gene>
    <name evidence="2" type="ORF">CEXT_52761</name>
</gene>
<dbReference type="Proteomes" id="UP001054945">
    <property type="component" value="Unassembled WGS sequence"/>
</dbReference>
<dbReference type="EMBL" id="BPLR01016748">
    <property type="protein sequence ID" value="GIY86153.1"/>
    <property type="molecule type" value="Genomic_DNA"/>
</dbReference>
<evidence type="ECO:0008006" key="4">
    <source>
        <dbReference type="Google" id="ProtNLM"/>
    </source>
</evidence>
<dbReference type="AlphaFoldDB" id="A0AAV4WV42"/>
<reference evidence="2 3" key="1">
    <citation type="submission" date="2021-06" db="EMBL/GenBank/DDBJ databases">
        <title>Caerostris extrusa draft genome.</title>
        <authorList>
            <person name="Kono N."/>
            <person name="Arakawa K."/>
        </authorList>
    </citation>
    <scope>NUCLEOTIDE SEQUENCE [LARGE SCALE GENOMIC DNA]</scope>
</reference>
<name>A0AAV4WV42_CAEEX</name>
<feature type="signal peptide" evidence="1">
    <location>
        <begin position="1"/>
        <end position="22"/>
    </location>
</feature>
<sequence>MVWRLASSSSFLMLLDVQLANALAFGNRFGILISMNLQIFYMKRSMLRHNPPRSHQFDYTSIRSCG</sequence>
<comment type="caution">
    <text evidence="2">The sequence shown here is derived from an EMBL/GenBank/DDBJ whole genome shotgun (WGS) entry which is preliminary data.</text>
</comment>
<evidence type="ECO:0000313" key="3">
    <source>
        <dbReference type="Proteomes" id="UP001054945"/>
    </source>
</evidence>